<feature type="transmembrane region" description="Helical" evidence="6">
    <location>
        <begin position="45"/>
        <end position="65"/>
    </location>
</feature>
<keyword evidence="7" id="KW-0732">Signal</keyword>
<name>A0A8T9BLD9_9HELO</name>
<keyword evidence="10" id="KW-1185">Reference proteome</keyword>
<comment type="subcellular location">
    <subcellularLocation>
        <location evidence="1">Cell membrane</location>
        <topology evidence="1">Multi-pass membrane protein</topology>
    </subcellularLocation>
</comment>
<evidence type="ECO:0000256" key="6">
    <source>
        <dbReference type="SAM" id="Phobius"/>
    </source>
</evidence>
<keyword evidence="3 6" id="KW-0812">Transmembrane</keyword>
<evidence type="ECO:0000256" key="2">
    <source>
        <dbReference type="ARBA" id="ARBA00022475"/>
    </source>
</evidence>
<proteinExistence type="predicted"/>
<keyword evidence="4 6" id="KW-1133">Transmembrane helix</keyword>
<dbReference type="Pfam" id="PF13396">
    <property type="entry name" value="PLDc_N"/>
    <property type="match status" value="1"/>
</dbReference>
<feature type="transmembrane region" description="Helical" evidence="6">
    <location>
        <begin position="77"/>
        <end position="98"/>
    </location>
</feature>
<dbReference type="Proteomes" id="UP000469559">
    <property type="component" value="Unassembled WGS sequence"/>
</dbReference>
<feature type="signal peptide" evidence="7">
    <location>
        <begin position="1"/>
        <end position="30"/>
    </location>
</feature>
<feature type="chain" id="PRO_5035796426" description="Cardiolipin synthase N-terminal domain-containing protein" evidence="7">
    <location>
        <begin position="31"/>
        <end position="114"/>
    </location>
</feature>
<comment type="caution">
    <text evidence="9">The sequence shown here is derived from an EMBL/GenBank/DDBJ whole genome shotgun (WGS) entry which is preliminary data.</text>
</comment>
<evidence type="ECO:0000256" key="7">
    <source>
        <dbReference type="SAM" id="SignalP"/>
    </source>
</evidence>
<dbReference type="OrthoDB" id="5193244at2759"/>
<evidence type="ECO:0000256" key="5">
    <source>
        <dbReference type="ARBA" id="ARBA00023136"/>
    </source>
</evidence>
<evidence type="ECO:0000256" key="4">
    <source>
        <dbReference type="ARBA" id="ARBA00022989"/>
    </source>
</evidence>
<protein>
    <recommendedName>
        <fullName evidence="8">Cardiolipin synthase N-terminal domain-containing protein</fullName>
    </recommendedName>
</protein>
<evidence type="ECO:0000256" key="3">
    <source>
        <dbReference type="ARBA" id="ARBA00022692"/>
    </source>
</evidence>
<accession>A0A8T9BLD9</accession>
<dbReference type="GO" id="GO:0005886">
    <property type="term" value="C:plasma membrane"/>
    <property type="evidence" value="ECO:0007669"/>
    <property type="project" value="UniProtKB-SubCell"/>
</dbReference>
<dbReference type="EMBL" id="QGMF01000067">
    <property type="protein sequence ID" value="TVY20176.1"/>
    <property type="molecule type" value="Genomic_DNA"/>
</dbReference>
<organism evidence="9 10">
    <name type="scientific">Lachnellula arida</name>
    <dbReference type="NCBI Taxonomy" id="1316785"/>
    <lineage>
        <taxon>Eukaryota</taxon>
        <taxon>Fungi</taxon>
        <taxon>Dikarya</taxon>
        <taxon>Ascomycota</taxon>
        <taxon>Pezizomycotina</taxon>
        <taxon>Leotiomycetes</taxon>
        <taxon>Helotiales</taxon>
        <taxon>Lachnaceae</taxon>
        <taxon>Lachnellula</taxon>
    </lineage>
</organism>
<keyword evidence="5 6" id="KW-0472">Membrane</keyword>
<feature type="domain" description="Cardiolipin synthase N-terminal" evidence="8">
    <location>
        <begin position="58"/>
        <end position="99"/>
    </location>
</feature>
<dbReference type="InterPro" id="IPR027379">
    <property type="entry name" value="CLS_N"/>
</dbReference>
<evidence type="ECO:0000256" key="1">
    <source>
        <dbReference type="ARBA" id="ARBA00004651"/>
    </source>
</evidence>
<evidence type="ECO:0000313" key="9">
    <source>
        <dbReference type="EMBL" id="TVY20176.1"/>
    </source>
</evidence>
<gene>
    <name evidence="9" type="ORF">LARI1_G002997</name>
</gene>
<sequence length="114" mass="12347">MPSLPKTFSFSLPLLLLNLSLLCLTTAAAATDSLTTASHGNSWKFGTGGGVLGFVVLILDILVWMEVLKSNRPPSHKLLWCVIVFIFPIVGLVVYWLFSNRAAHGGSGEYETLP</sequence>
<evidence type="ECO:0000259" key="8">
    <source>
        <dbReference type="Pfam" id="PF13396"/>
    </source>
</evidence>
<reference evidence="9 10" key="1">
    <citation type="submission" date="2018-05" db="EMBL/GenBank/DDBJ databases">
        <title>Whole genome sequencing for identification of molecular markers to develop diagnostic detection tools for the regulated plant pathogen Lachnellula willkommii.</title>
        <authorList>
            <person name="Giroux E."/>
            <person name="Bilodeau G."/>
        </authorList>
    </citation>
    <scope>NUCLEOTIDE SEQUENCE [LARGE SCALE GENOMIC DNA]</scope>
    <source>
        <strain evidence="9 10">CBS 203.66</strain>
    </source>
</reference>
<evidence type="ECO:0000313" key="10">
    <source>
        <dbReference type="Proteomes" id="UP000469559"/>
    </source>
</evidence>
<keyword evidence="2" id="KW-1003">Cell membrane</keyword>
<dbReference type="AlphaFoldDB" id="A0A8T9BLD9"/>